<feature type="transmembrane region" description="Helical" evidence="6">
    <location>
        <begin position="98"/>
        <end position="118"/>
    </location>
</feature>
<evidence type="ECO:0000313" key="9">
    <source>
        <dbReference type="Proteomes" id="UP000622017"/>
    </source>
</evidence>
<evidence type="ECO:0000256" key="6">
    <source>
        <dbReference type="SAM" id="Phobius"/>
    </source>
</evidence>
<name>A0ABR7MMZ5_9BACT</name>
<evidence type="ECO:0000259" key="7">
    <source>
        <dbReference type="Pfam" id="PF10035"/>
    </source>
</evidence>
<dbReference type="EMBL" id="JACSCY010000014">
    <property type="protein sequence ID" value="MBC6612459.1"/>
    <property type="molecule type" value="Genomic_DNA"/>
</dbReference>
<feature type="transmembrane region" description="Helical" evidence="6">
    <location>
        <begin position="71"/>
        <end position="91"/>
    </location>
</feature>
<dbReference type="RefSeq" id="WP_187320690.1">
    <property type="nucleotide sequence ID" value="NZ_JACSCY010000014.1"/>
</dbReference>
<evidence type="ECO:0000256" key="4">
    <source>
        <dbReference type="ARBA" id="ARBA00022989"/>
    </source>
</evidence>
<evidence type="ECO:0000256" key="2">
    <source>
        <dbReference type="ARBA" id="ARBA00022475"/>
    </source>
</evidence>
<feature type="domain" description="DUF2179" evidence="7">
    <location>
        <begin position="240"/>
        <end position="299"/>
    </location>
</feature>
<dbReference type="Gene3D" id="3.30.70.120">
    <property type="match status" value="1"/>
</dbReference>
<sequence>MSQHSTTPPLTGVSTPAPAPSPTSIFTRLKSLGFILLGILSAGMGLKGFLLSSHFIDGGATGISMLLSAGLGLPLSWGLLLINLPFLLLGYRQMGLRFALKSAAAIAGLALCLVVIPYPDLTPDLLLTSVFGGVFIGAGIGLAMRGGAVLDGTEILALLINRSTPLLKVSDIILVVNVFIFGVAAFILGLTEALYSILTYVAASKTLDFILTGIEQYTGVTIISENNEAIRETITAHLGRGVTIYKGQSGYGKRGQQREERNIIFTVVTRLELPGLREEVKRLDPHAFIVQHSVDDAVGGMLKRRPLH</sequence>
<dbReference type="Pfam" id="PF02588">
    <property type="entry name" value="YitT_membrane"/>
    <property type="match status" value="1"/>
</dbReference>
<keyword evidence="5 6" id="KW-0472">Membrane</keyword>
<keyword evidence="9" id="KW-1185">Reference proteome</keyword>
<keyword evidence="3 6" id="KW-0812">Transmembrane</keyword>
<dbReference type="Pfam" id="PF10035">
    <property type="entry name" value="DUF2179"/>
    <property type="match status" value="1"/>
</dbReference>
<proteinExistence type="predicted"/>
<comment type="caution">
    <text evidence="8">The sequence shown here is derived from an EMBL/GenBank/DDBJ whole genome shotgun (WGS) entry which is preliminary data.</text>
</comment>
<keyword evidence="2" id="KW-1003">Cell membrane</keyword>
<dbReference type="InterPro" id="IPR003740">
    <property type="entry name" value="YitT"/>
</dbReference>
<feature type="transmembrane region" description="Helical" evidence="6">
    <location>
        <begin position="172"/>
        <end position="198"/>
    </location>
</feature>
<protein>
    <submittedName>
        <fullName evidence="8">YitT family protein</fullName>
    </submittedName>
</protein>
<dbReference type="PIRSF" id="PIRSF006483">
    <property type="entry name" value="Membrane_protein_YitT"/>
    <property type="match status" value="1"/>
</dbReference>
<feature type="transmembrane region" description="Helical" evidence="6">
    <location>
        <begin position="130"/>
        <end position="160"/>
    </location>
</feature>
<feature type="transmembrane region" description="Helical" evidence="6">
    <location>
        <begin position="32"/>
        <end position="51"/>
    </location>
</feature>
<dbReference type="InterPro" id="IPR019264">
    <property type="entry name" value="DUF2179"/>
</dbReference>
<reference evidence="8 9" key="1">
    <citation type="submission" date="2020-08" db="EMBL/GenBank/DDBJ databases">
        <title>Hymenobacter sp.</title>
        <authorList>
            <person name="Kim M.K."/>
        </authorList>
    </citation>
    <scope>NUCLEOTIDE SEQUENCE [LARGE SCALE GENOMIC DNA]</scope>
    <source>
        <strain evidence="8 9">BT507</strain>
    </source>
</reference>
<accession>A0ABR7MMZ5</accession>
<dbReference type="Proteomes" id="UP000622017">
    <property type="component" value="Unassembled WGS sequence"/>
</dbReference>
<organism evidence="8 9">
    <name type="scientific">Hymenobacter citatus</name>
    <dbReference type="NCBI Taxonomy" id="2763506"/>
    <lineage>
        <taxon>Bacteria</taxon>
        <taxon>Pseudomonadati</taxon>
        <taxon>Bacteroidota</taxon>
        <taxon>Cytophagia</taxon>
        <taxon>Cytophagales</taxon>
        <taxon>Hymenobacteraceae</taxon>
        <taxon>Hymenobacter</taxon>
    </lineage>
</organism>
<dbReference type="PANTHER" id="PTHR33545:SF3">
    <property type="entry name" value="UPF0750 MEMBRANE PROTEIN YQFU"/>
    <property type="match status" value="1"/>
</dbReference>
<evidence type="ECO:0000256" key="1">
    <source>
        <dbReference type="ARBA" id="ARBA00004651"/>
    </source>
</evidence>
<dbReference type="CDD" id="cd16380">
    <property type="entry name" value="YitT_C"/>
    <property type="match status" value="1"/>
</dbReference>
<evidence type="ECO:0000256" key="3">
    <source>
        <dbReference type="ARBA" id="ARBA00022692"/>
    </source>
</evidence>
<keyword evidence="4 6" id="KW-1133">Transmembrane helix</keyword>
<dbReference type="InterPro" id="IPR015867">
    <property type="entry name" value="N-reg_PII/ATP_PRibTrfase_C"/>
</dbReference>
<evidence type="ECO:0000256" key="5">
    <source>
        <dbReference type="ARBA" id="ARBA00023136"/>
    </source>
</evidence>
<dbReference type="PANTHER" id="PTHR33545">
    <property type="entry name" value="UPF0750 MEMBRANE PROTEIN YITT-RELATED"/>
    <property type="match status" value="1"/>
</dbReference>
<dbReference type="InterPro" id="IPR051461">
    <property type="entry name" value="UPF0750_membrane"/>
</dbReference>
<comment type="subcellular location">
    <subcellularLocation>
        <location evidence="1">Cell membrane</location>
        <topology evidence="1">Multi-pass membrane protein</topology>
    </subcellularLocation>
</comment>
<gene>
    <name evidence="8" type="ORF">H8B15_16160</name>
</gene>
<evidence type="ECO:0000313" key="8">
    <source>
        <dbReference type="EMBL" id="MBC6612459.1"/>
    </source>
</evidence>